<keyword evidence="5" id="KW-1185">Reference proteome</keyword>
<feature type="transmembrane region" description="Helical" evidence="2">
    <location>
        <begin position="12"/>
        <end position="29"/>
    </location>
</feature>
<evidence type="ECO:0000313" key="5">
    <source>
        <dbReference type="Proteomes" id="UP000266340"/>
    </source>
</evidence>
<comment type="similarity">
    <text evidence="1">Belongs to the DedA family.</text>
</comment>
<reference evidence="4 5" key="1">
    <citation type="submission" date="2018-09" db="EMBL/GenBank/DDBJ databases">
        <title>Cohnella cavernae sp. nov., isolated from a karst cave.</title>
        <authorList>
            <person name="Zhu H."/>
        </authorList>
    </citation>
    <scope>NUCLEOTIDE SEQUENCE [LARGE SCALE GENOMIC DNA]</scope>
    <source>
        <strain evidence="4 5">K2E09-144</strain>
    </source>
</reference>
<gene>
    <name evidence="4" type="ORF">D3H35_12465</name>
</gene>
<dbReference type="Proteomes" id="UP000266340">
    <property type="component" value="Unassembled WGS sequence"/>
</dbReference>
<feature type="transmembrane region" description="Helical" evidence="2">
    <location>
        <begin position="49"/>
        <end position="71"/>
    </location>
</feature>
<feature type="transmembrane region" description="Helical" evidence="2">
    <location>
        <begin position="369"/>
        <end position="389"/>
    </location>
</feature>
<protein>
    <submittedName>
        <fullName evidence="4">Alkaline phosphatase</fullName>
    </submittedName>
</protein>
<keyword evidence="2" id="KW-0472">Membrane</keyword>
<dbReference type="RefSeq" id="WP_119149675.1">
    <property type="nucleotide sequence ID" value="NZ_JBHSOV010000005.1"/>
</dbReference>
<dbReference type="AlphaFoldDB" id="A0A398CLZ9"/>
<feature type="transmembrane region" description="Helical" evidence="2">
    <location>
        <begin position="395"/>
        <end position="416"/>
    </location>
</feature>
<feature type="transmembrane region" description="Helical" evidence="2">
    <location>
        <begin position="137"/>
        <end position="158"/>
    </location>
</feature>
<name>A0A398CLZ9_9BACL</name>
<comment type="caution">
    <text evidence="4">The sequence shown here is derived from an EMBL/GenBank/DDBJ whole genome shotgun (WGS) entry which is preliminary data.</text>
</comment>
<keyword evidence="2" id="KW-0812">Transmembrane</keyword>
<accession>A0A398CLZ9</accession>
<feature type="transmembrane region" description="Helical" evidence="2">
    <location>
        <begin position="276"/>
        <end position="297"/>
    </location>
</feature>
<proteinExistence type="inferred from homology"/>
<dbReference type="Pfam" id="PF09335">
    <property type="entry name" value="VTT_dom"/>
    <property type="match status" value="1"/>
</dbReference>
<dbReference type="PANTHER" id="PTHR42709">
    <property type="entry name" value="ALKALINE PHOSPHATASE LIKE PROTEIN"/>
    <property type="match status" value="1"/>
</dbReference>
<keyword evidence="2" id="KW-1133">Transmembrane helix</keyword>
<dbReference type="InterPro" id="IPR032816">
    <property type="entry name" value="VTT_dom"/>
</dbReference>
<feature type="domain" description="VTT" evidence="3">
    <location>
        <begin position="29"/>
        <end position="154"/>
    </location>
</feature>
<dbReference type="OrthoDB" id="9782291at2"/>
<evidence type="ECO:0000256" key="2">
    <source>
        <dbReference type="SAM" id="Phobius"/>
    </source>
</evidence>
<dbReference type="EMBL" id="QXJM01000037">
    <property type="protein sequence ID" value="RIE03465.1"/>
    <property type="molecule type" value="Genomic_DNA"/>
</dbReference>
<evidence type="ECO:0000256" key="1">
    <source>
        <dbReference type="ARBA" id="ARBA00010792"/>
    </source>
</evidence>
<feature type="transmembrane region" description="Helical" evidence="2">
    <location>
        <begin position="170"/>
        <end position="189"/>
    </location>
</feature>
<evidence type="ECO:0000259" key="3">
    <source>
        <dbReference type="Pfam" id="PF09335"/>
    </source>
</evidence>
<dbReference type="PANTHER" id="PTHR42709:SF9">
    <property type="entry name" value="ALKALINE PHOSPHATASE LIKE PROTEIN"/>
    <property type="match status" value="1"/>
</dbReference>
<evidence type="ECO:0000313" key="4">
    <source>
        <dbReference type="EMBL" id="RIE03465.1"/>
    </source>
</evidence>
<feature type="transmembrane region" description="Helical" evidence="2">
    <location>
        <begin position="341"/>
        <end position="357"/>
    </location>
</feature>
<dbReference type="InterPro" id="IPR051311">
    <property type="entry name" value="DedA_domain"/>
</dbReference>
<organism evidence="4 5">
    <name type="scientific">Cohnella faecalis</name>
    <dbReference type="NCBI Taxonomy" id="2315694"/>
    <lineage>
        <taxon>Bacteria</taxon>
        <taxon>Bacillati</taxon>
        <taxon>Bacillota</taxon>
        <taxon>Bacilli</taxon>
        <taxon>Bacillales</taxon>
        <taxon>Paenibacillaceae</taxon>
        <taxon>Cohnella</taxon>
    </lineage>
</organism>
<feature type="transmembrane region" description="Helical" evidence="2">
    <location>
        <begin position="304"/>
        <end position="321"/>
    </location>
</feature>
<dbReference type="GO" id="GO:0005886">
    <property type="term" value="C:plasma membrane"/>
    <property type="evidence" value="ECO:0007669"/>
    <property type="project" value="TreeGrafter"/>
</dbReference>
<sequence>MNFLHNAMNHYGYWVLGLGLMLEVLALPLPGEFLMSYAGLLVFEGKLNWFASMLAAGAGSSLGVTAAYWIGYAAGRPFFEKVGSRIHLGPDKLDKASVWFDKYGNKVLLIAYYIPGIRHFTGYFAGVTRLPFRTFALYAYTGAFIWTGLFITLGKILGPQWDHFHHSIRKYLIFAGILGAILLLAYYTIKNRKVRVKQAVLRFIANGSSAFRTVRKAEWAIAIACLVLVAAVTWAVVIIQDFLAHEFSDFDQIAPLVIHAVFDESWKSLFSGTMQAASPIILAPIVVLSLIAVWKLRGKRLEEAALYSFGIFGGIIWEYGLRHLFAGTGPELSAYSFPCEPVSLIMVVFGLSAYYVGRSVRRRRIQISLGGVAVIASLFAGVACIYLNRYDASDVTAAFAFTGVWLSSNVVLVELFRMLRKTQKQTRPSDSG</sequence>
<feature type="transmembrane region" description="Helical" evidence="2">
    <location>
        <begin position="219"/>
        <end position="239"/>
    </location>
</feature>